<evidence type="ECO:0000313" key="3">
    <source>
        <dbReference type="EMBL" id="KPU80336.1"/>
    </source>
</evidence>
<evidence type="ECO:0000256" key="1">
    <source>
        <dbReference type="SAM" id="MobiDB-lite"/>
    </source>
</evidence>
<dbReference type="PANTHER" id="PTHR22666:SF3">
    <property type="entry name" value="MYB_SANT-LIKE DNA-BINDING DOMAIN-CONTAINING PROTEIN 1"/>
    <property type="match status" value="1"/>
</dbReference>
<dbReference type="OrthoDB" id="691673at2759"/>
<organism evidence="3 4">
    <name type="scientific">Drosophila ananassae</name>
    <name type="common">Fruit fly</name>
    <dbReference type="NCBI Taxonomy" id="7217"/>
    <lineage>
        <taxon>Eukaryota</taxon>
        <taxon>Metazoa</taxon>
        <taxon>Ecdysozoa</taxon>
        <taxon>Arthropoda</taxon>
        <taxon>Hexapoda</taxon>
        <taxon>Insecta</taxon>
        <taxon>Pterygota</taxon>
        <taxon>Neoptera</taxon>
        <taxon>Endopterygota</taxon>
        <taxon>Diptera</taxon>
        <taxon>Brachycera</taxon>
        <taxon>Muscomorpha</taxon>
        <taxon>Ephydroidea</taxon>
        <taxon>Drosophilidae</taxon>
        <taxon>Drosophila</taxon>
        <taxon>Sophophora</taxon>
    </lineage>
</organism>
<dbReference type="GO" id="GO:0045893">
    <property type="term" value="P:positive regulation of DNA-templated transcription"/>
    <property type="evidence" value="ECO:0007669"/>
    <property type="project" value="TreeGrafter"/>
</dbReference>
<feature type="compositionally biased region" description="Polar residues" evidence="1">
    <location>
        <begin position="283"/>
        <end position="310"/>
    </location>
</feature>
<keyword evidence="4" id="KW-1185">Reference proteome</keyword>
<evidence type="ECO:0000313" key="4">
    <source>
        <dbReference type="Proteomes" id="UP000007801"/>
    </source>
</evidence>
<protein>
    <recommendedName>
        <fullName evidence="2">Myb/SANT-like DNA-binding domain-containing protein</fullName>
    </recommendedName>
</protein>
<dbReference type="PANTHER" id="PTHR22666">
    <property type="entry name" value="MYB_SANT-LIKE DNA-BINDING DOMAIN-CONTAINING PROTEIN 1"/>
    <property type="match status" value="1"/>
</dbReference>
<dbReference type="EMBL" id="CH902617">
    <property type="protein sequence ID" value="KPU80336.1"/>
    <property type="molecule type" value="Genomic_DNA"/>
</dbReference>
<name>A0A0P9CAR2_DROAN</name>
<feature type="domain" description="Myb/SANT-like DNA-binding" evidence="2">
    <location>
        <begin position="5"/>
        <end position="88"/>
    </location>
</feature>
<dbReference type="Proteomes" id="UP000007801">
    <property type="component" value="Unassembled WGS sequence"/>
</dbReference>
<dbReference type="GeneID" id="26513652"/>
<proteinExistence type="predicted"/>
<dbReference type="AlphaFoldDB" id="A0A0P9CAR2"/>
<dbReference type="InterPro" id="IPR026095">
    <property type="entry name" value="Myb/SANT-like_DNA-bd_dom_prot"/>
</dbReference>
<sequence>MACKRKWSSTEEDQFIHLWAHNLHLFNSGKKLVDIYETLSGYLLAEGIEITAKGVKTKMESLKRKYTNLFHAGRSDQSSIWKHYDTMSILIGDQGFSHIQDEQTDQSSRKSVYADDRTQLDKQLDKTYNSVFLDECCKEFFNDEECNRVNNTPAAKKRKQRFSKNTTPIKPRRLWTLDQENIFLDVWQKYAVDILGERKNQDVYVDMQHELESFGLFLKPSDIKAKIESFKRTFRAQKDAAGDQVEWVHYRKVRNALNPLKNKISDVGESSSSDDDKSWLKETPTQNISMTSSDDIEQYSQSEESPTANSCDIPDLSNIKSDSETMALDVQVMEKPYDKRSLVEEFSQYVTKELSVLNDDLLIEAKRKIYNVICLMQMKQNEMNKET</sequence>
<feature type="region of interest" description="Disordered" evidence="1">
    <location>
        <begin position="263"/>
        <end position="312"/>
    </location>
</feature>
<evidence type="ECO:0000259" key="2">
    <source>
        <dbReference type="Pfam" id="PF13837"/>
    </source>
</evidence>
<dbReference type="InterPro" id="IPR044822">
    <property type="entry name" value="Myb_DNA-bind_4"/>
</dbReference>
<reference evidence="3 4" key="1">
    <citation type="journal article" date="2007" name="Nature">
        <title>Evolution of genes and genomes on the Drosophila phylogeny.</title>
        <authorList>
            <consortium name="Drosophila 12 Genomes Consortium"/>
            <person name="Clark A.G."/>
            <person name="Eisen M.B."/>
            <person name="Smith D.R."/>
            <person name="Bergman C.M."/>
            <person name="Oliver B."/>
            <person name="Markow T.A."/>
            <person name="Kaufman T.C."/>
            <person name="Kellis M."/>
            <person name="Gelbart W."/>
            <person name="Iyer V.N."/>
            <person name="Pollard D.A."/>
            <person name="Sackton T.B."/>
            <person name="Larracuente A.M."/>
            <person name="Singh N.D."/>
            <person name="Abad J.P."/>
            <person name="Abt D.N."/>
            <person name="Adryan B."/>
            <person name="Aguade M."/>
            <person name="Akashi H."/>
            <person name="Anderson W.W."/>
            <person name="Aquadro C.F."/>
            <person name="Ardell D.H."/>
            <person name="Arguello R."/>
            <person name="Artieri C.G."/>
            <person name="Barbash D.A."/>
            <person name="Barker D."/>
            <person name="Barsanti P."/>
            <person name="Batterham P."/>
            <person name="Batzoglou S."/>
            <person name="Begun D."/>
            <person name="Bhutkar A."/>
            <person name="Blanco E."/>
            <person name="Bosak S.A."/>
            <person name="Bradley R.K."/>
            <person name="Brand A.D."/>
            <person name="Brent M.R."/>
            <person name="Brooks A.N."/>
            <person name="Brown R.H."/>
            <person name="Butlin R.K."/>
            <person name="Caggese C."/>
            <person name="Calvi B.R."/>
            <person name="Bernardo de Carvalho A."/>
            <person name="Caspi A."/>
            <person name="Castrezana S."/>
            <person name="Celniker S.E."/>
            <person name="Chang J.L."/>
            <person name="Chapple C."/>
            <person name="Chatterji S."/>
            <person name="Chinwalla A."/>
            <person name="Civetta A."/>
            <person name="Clifton S.W."/>
            <person name="Comeron J.M."/>
            <person name="Costello J.C."/>
            <person name="Coyne J.A."/>
            <person name="Daub J."/>
            <person name="David R.G."/>
            <person name="Delcher A.L."/>
            <person name="Delehaunty K."/>
            <person name="Do C.B."/>
            <person name="Ebling H."/>
            <person name="Edwards K."/>
            <person name="Eickbush T."/>
            <person name="Evans J.D."/>
            <person name="Filipski A."/>
            <person name="Findeiss S."/>
            <person name="Freyhult E."/>
            <person name="Fulton L."/>
            <person name="Fulton R."/>
            <person name="Garcia A.C."/>
            <person name="Gardiner A."/>
            <person name="Garfield D.A."/>
            <person name="Garvin B.E."/>
            <person name="Gibson G."/>
            <person name="Gilbert D."/>
            <person name="Gnerre S."/>
            <person name="Godfrey J."/>
            <person name="Good R."/>
            <person name="Gotea V."/>
            <person name="Gravely B."/>
            <person name="Greenberg A.J."/>
            <person name="Griffiths-Jones S."/>
            <person name="Gross S."/>
            <person name="Guigo R."/>
            <person name="Gustafson E.A."/>
            <person name="Haerty W."/>
            <person name="Hahn M.W."/>
            <person name="Halligan D.L."/>
            <person name="Halpern A.L."/>
            <person name="Halter G.M."/>
            <person name="Han M.V."/>
            <person name="Heger A."/>
            <person name="Hillier L."/>
            <person name="Hinrichs A.S."/>
            <person name="Holmes I."/>
            <person name="Hoskins R.A."/>
            <person name="Hubisz M.J."/>
            <person name="Hultmark D."/>
            <person name="Huntley M.A."/>
            <person name="Jaffe D.B."/>
            <person name="Jagadeeshan S."/>
            <person name="Jeck W.R."/>
            <person name="Johnson J."/>
            <person name="Jones C.D."/>
            <person name="Jordan W.C."/>
            <person name="Karpen G.H."/>
            <person name="Kataoka E."/>
            <person name="Keightley P.D."/>
            <person name="Kheradpour P."/>
            <person name="Kirkness E.F."/>
            <person name="Koerich L.B."/>
            <person name="Kristiansen K."/>
            <person name="Kudrna D."/>
            <person name="Kulathinal R.J."/>
            <person name="Kumar S."/>
            <person name="Kwok R."/>
            <person name="Lander E."/>
            <person name="Langley C.H."/>
            <person name="Lapoint R."/>
            <person name="Lazzaro B.P."/>
            <person name="Lee S.J."/>
            <person name="Levesque L."/>
            <person name="Li R."/>
            <person name="Lin C.F."/>
            <person name="Lin M.F."/>
            <person name="Lindblad-Toh K."/>
            <person name="Llopart A."/>
            <person name="Long M."/>
            <person name="Low L."/>
            <person name="Lozovsky E."/>
            <person name="Lu J."/>
            <person name="Luo M."/>
            <person name="Machado C.A."/>
            <person name="Makalowski W."/>
            <person name="Marzo M."/>
            <person name="Matsuda M."/>
            <person name="Matzkin L."/>
            <person name="McAllister B."/>
            <person name="McBride C.S."/>
            <person name="McKernan B."/>
            <person name="McKernan K."/>
            <person name="Mendez-Lago M."/>
            <person name="Minx P."/>
            <person name="Mollenhauer M.U."/>
            <person name="Montooth K."/>
            <person name="Mount S.M."/>
            <person name="Mu X."/>
            <person name="Myers E."/>
            <person name="Negre B."/>
            <person name="Newfeld S."/>
            <person name="Nielsen R."/>
            <person name="Noor M.A."/>
            <person name="O'Grady P."/>
            <person name="Pachter L."/>
            <person name="Papaceit M."/>
            <person name="Parisi M.J."/>
            <person name="Parisi M."/>
            <person name="Parts L."/>
            <person name="Pedersen J.S."/>
            <person name="Pesole G."/>
            <person name="Phillippy A.M."/>
            <person name="Ponting C.P."/>
            <person name="Pop M."/>
            <person name="Porcelli D."/>
            <person name="Powell J.R."/>
            <person name="Prohaska S."/>
            <person name="Pruitt K."/>
            <person name="Puig M."/>
            <person name="Quesneville H."/>
            <person name="Ram K.R."/>
            <person name="Rand D."/>
            <person name="Rasmussen M.D."/>
            <person name="Reed L.K."/>
            <person name="Reenan R."/>
            <person name="Reily A."/>
            <person name="Remington K.A."/>
            <person name="Rieger T.T."/>
            <person name="Ritchie M.G."/>
            <person name="Robin C."/>
            <person name="Rogers Y.H."/>
            <person name="Rohde C."/>
            <person name="Rozas J."/>
            <person name="Rubenfield M.J."/>
            <person name="Ruiz A."/>
            <person name="Russo S."/>
            <person name="Salzberg S.L."/>
            <person name="Sanchez-Gracia A."/>
            <person name="Saranga D.J."/>
            <person name="Sato H."/>
            <person name="Schaeffer S.W."/>
            <person name="Schatz M.C."/>
            <person name="Schlenke T."/>
            <person name="Schwartz R."/>
            <person name="Segarra C."/>
            <person name="Singh R.S."/>
            <person name="Sirot L."/>
            <person name="Sirota M."/>
            <person name="Sisneros N.B."/>
            <person name="Smith C.D."/>
            <person name="Smith T.F."/>
            <person name="Spieth J."/>
            <person name="Stage D.E."/>
            <person name="Stark A."/>
            <person name="Stephan W."/>
            <person name="Strausberg R.L."/>
            <person name="Strempel S."/>
            <person name="Sturgill D."/>
            <person name="Sutton G."/>
            <person name="Sutton G.G."/>
            <person name="Tao W."/>
            <person name="Teichmann S."/>
            <person name="Tobari Y.N."/>
            <person name="Tomimura Y."/>
            <person name="Tsolas J.M."/>
            <person name="Valente V.L."/>
            <person name="Venter E."/>
            <person name="Venter J.C."/>
            <person name="Vicario S."/>
            <person name="Vieira F.G."/>
            <person name="Vilella A.J."/>
            <person name="Villasante A."/>
            <person name="Walenz B."/>
            <person name="Wang J."/>
            <person name="Wasserman M."/>
            <person name="Watts T."/>
            <person name="Wilson D."/>
            <person name="Wilson R.K."/>
            <person name="Wing R.A."/>
            <person name="Wolfner M.F."/>
            <person name="Wong A."/>
            <person name="Wong G.K."/>
            <person name="Wu C.I."/>
            <person name="Wu G."/>
            <person name="Yamamoto D."/>
            <person name="Yang H.P."/>
            <person name="Yang S.P."/>
            <person name="Yorke J.A."/>
            <person name="Yoshida K."/>
            <person name="Zdobnov E."/>
            <person name="Zhang P."/>
            <person name="Zhang Y."/>
            <person name="Zimin A.V."/>
            <person name="Baldwin J."/>
            <person name="Abdouelleil A."/>
            <person name="Abdulkadir J."/>
            <person name="Abebe A."/>
            <person name="Abera B."/>
            <person name="Abreu J."/>
            <person name="Acer S.C."/>
            <person name="Aftuck L."/>
            <person name="Alexander A."/>
            <person name="An P."/>
            <person name="Anderson E."/>
            <person name="Anderson S."/>
            <person name="Arachi H."/>
            <person name="Azer M."/>
            <person name="Bachantsang P."/>
            <person name="Barry A."/>
            <person name="Bayul T."/>
            <person name="Berlin A."/>
            <person name="Bessette D."/>
            <person name="Bloom T."/>
            <person name="Blye J."/>
            <person name="Boguslavskiy L."/>
            <person name="Bonnet C."/>
            <person name="Boukhgalter B."/>
            <person name="Bourzgui I."/>
            <person name="Brown A."/>
            <person name="Cahill P."/>
            <person name="Channer S."/>
            <person name="Cheshatsang Y."/>
            <person name="Chuda L."/>
            <person name="Citroen M."/>
            <person name="Collymore A."/>
            <person name="Cooke P."/>
            <person name="Costello M."/>
            <person name="D'Aco K."/>
            <person name="Daza R."/>
            <person name="De Haan G."/>
            <person name="DeGray S."/>
            <person name="DeMaso C."/>
            <person name="Dhargay N."/>
            <person name="Dooley K."/>
            <person name="Dooley E."/>
            <person name="Doricent M."/>
            <person name="Dorje P."/>
            <person name="Dorjee K."/>
            <person name="Dupes A."/>
            <person name="Elong R."/>
            <person name="Falk J."/>
            <person name="Farina A."/>
            <person name="Faro S."/>
            <person name="Ferguson D."/>
            <person name="Fisher S."/>
            <person name="Foley C.D."/>
            <person name="Franke A."/>
            <person name="Friedrich D."/>
            <person name="Gadbois L."/>
            <person name="Gearin G."/>
            <person name="Gearin C.R."/>
            <person name="Giannoukos G."/>
            <person name="Goode T."/>
            <person name="Graham J."/>
            <person name="Grandbois E."/>
            <person name="Grewal S."/>
            <person name="Gyaltsen K."/>
            <person name="Hafez N."/>
            <person name="Hagos B."/>
            <person name="Hall J."/>
            <person name="Henson C."/>
            <person name="Hollinger A."/>
            <person name="Honan T."/>
            <person name="Huard M.D."/>
            <person name="Hughes L."/>
            <person name="Hurhula B."/>
            <person name="Husby M.E."/>
            <person name="Kamat A."/>
            <person name="Kanga B."/>
            <person name="Kashin S."/>
            <person name="Khazanovich D."/>
            <person name="Kisner P."/>
            <person name="Lance K."/>
            <person name="Lara M."/>
            <person name="Lee W."/>
            <person name="Lennon N."/>
            <person name="Letendre F."/>
            <person name="LeVine R."/>
            <person name="Lipovsky A."/>
            <person name="Liu X."/>
            <person name="Liu J."/>
            <person name="Liu S."/>
            <person name="Lokyitsang T."/>
            <person name="Lokyitsang Y."/>
            <person name="Lubonja R."/>
            <person name="Lui A."/>
            <person name="MacDonald P."/>
            <person name="Magnisalis V."/>
            <person name="Maru K."/>
            <person name="Matthews C."/>
            <person name="McCusker W."/>
            <person name="McDonough S."/>
            <person name="Mehta T."/>
            <person name="Meldrim J."/>
            <person name="Meneus L."/>
            <person name="Mihai O."/>
            <person name="Mihalev A."/>
            <person name="Mihova T."/>
            <person name="Mittelman R."/>
            <person name="Mlenga V."/>
            <person name="Montmayeur A."/>
            <person name="Mulrain L."/>
            <person name="Navidi A."/>
            <person name="Naylor J."/>
            <person name="Negash T."/>
            <person name="Nguyen T."/>
            <person name="Nguyen N."/>
            <person name="Nicol R."/>
            <person name="Norbu C."/>
            <person name="Norbu N."/>
            <person name="Novod N."/>
            <person name="O'Neill B."/>
            <person name="Osman S."/>
            <person name="Markiewicz E."/>
            <person name="Oyono O.L."/>
            <person name="Patti C."/>
            <person name="Phunkhang P."/>
            <person name="Pierre F."/>
            <person name="Priest M."/>
            <person name="Raghuraman S."/>
            <person name="Rege F."/>
            <person name="Reyes R."/>
            <person name="Rise C."/>
            <person name="Rogov P."/>
            <person name="Ross K."/>
            <person name="Ryan E."/>
            <person name="Settipalli S."/>
            <person name="Shea T."/>
            <person name="Sherpa N."/>
            <person name="Shi L."/>
            <person name="Shih D."/>
            <person name="Sparrow T."/>
            <person name="Spaulding J."/>
            <person name="Stalker J."/>
            <person name="Stange-Thomann N."/>
            <person name="Stavropoulos S."/>
            <person name="Stone C."/>
            <person name="Strader C."/>
            <person name="Tesfaye S."/>
            <person name="Thomson T."/>
            <person name="Thoulutsang Y."/>
            <person name="Thoulutsang D."/>
            <person name="Topham K."/>
            <person name="Topping I."/>
            <person name="Tsamla T."/>
            <person name="Vassiliev H."/>
            <person name="Vo A."/>
            <person name="Wangchuk T."/>
            <person name="Wangdi T."/>
            <person name="Weiand M."/>
            <person name="Wilkinson J."/>
            <person name="Wilson A."/>
            <person name="Yadav S."/>
            <person name="Young G."/>
            <person name="Yu Q."/>
            <person name="Zembek L."/>
            <person name="Zhong D."/>
            <person name="Zimmer A."/>
            <person name="Zwirko Z."/>
            <person name="Jaffe D.B."/>
            <person name="Alvarez P."/>
            <person name="Brockman W."/>
            <person name="Butler J."/>
            <person name="Chin C."/>
            <person name="Gnerre S."/>
            <person name="Grabherr M."/>
            <person name="Kleber M."/>
            <person name="Mauceli E."/>
            <person name="MacCallum I."/>
        </authorList>
    </citation>
    <scope>NUCLEOTIDE SEQUENCE [LARGE SCALE GENOMIC DNA]</scope>
    <source>
        <strain evidence="4">Tucson 14024-0371.13</strain>
    </source>
</reference>
<feature type="domain" description="Myb/SANT-like DNA-binding" evidence="2">
    <location>
        <begin position="173"/>
        <end position="253"/>
    </location>
</feature>
<dbReference type="GO" id="GO:0016604">
    <property type="term" value="C:nuclear body"/>
    <property type="evidence" value="ECO:0007669"/>
    <property type="project" value="TreeGrafter"/>
</dbReference>
<dbReference type="KEGG" id="dan:26513652"/>
<dbReference type="FunCoup" id="A0A0P9CAR2">
    <property type="interactions" value="15"/>
</dbReference>
<dbReference type="InParanoid" id="A0A0P9CAR2"/>
<gene>
    <name evidence="3" type="primary">Dana\GF26243</name>
    <name evidence="3" type="ORF">GF26243</name>
</gene>
<dbReference type="Gene3D" id="1.10.10.60">
    <property type="entry name" value="Homeodomain-like"/>
    <property type="match status" value="1"/>
</dbReference>
<dbReference type="Pfam" id="PF13837">
    <property type="entry name" value="Myb_DNA-bind_4"/>
    <property type="match status" value="2"/>
</dbReference>
<accession>A0A0P9CAR2</accession>